<dbReference type="SUPFAM" id="SSF159894">
    <property type="entry name" value="YgaC/TfoX-N like"/>
    <property type="match status" value="1"/>
</dbReference>
<organism evidence="2 3">
    <name type="scientific">Maribacter litopenaei</name>
    <dbReference type="NCBI Taxonomy" id="2976127"/>
    <lineage>
        <taxon>Bacteria</taxon>
        <taxon>Pseudomonadati</taxon>
        <taxon>Bacteroidota</taxon>
        <taxon>Flavobacteriia</taxon>
        <taxon>Flavobacteriales</taxon>
        <taxon>Flavobacteriaceae</taxon>
        <taxon>Maribacter</taxon>
    </lineage>
</organism>
<dbReference type="Pfam" id="PF04993">
    <property type="entry name" value="TfoX_N"/>
    <property type="match status" value="1"/>
</dbReference>
<feature type="domain" description="TfoX N-terminal" evidence="1">
    <location>
        <begin position="15"/>
        <end position="107"/>
    </location>
</feature>
<sequence length="113" mass="13068">MAYSEYIVERVRNRLKGAGILEEKKMMGGYLFMVNGKMCIGVDRDKKTGQDRLMVRVGKLNYEELLEKEGSRKMDFTGRPMRGFLFIYPEGFDAEEDLDLRAGKALEFNKLLT</sequence>
<dbReference type="Proteomes" id="UP001059209">
    <property type="component" value="Chromosome"/>
</dbReference>
<dbReference type="InterPro" id="IPR007076">
    <property type="entry name" value="TfoX_N"/>
</dbReference>
<protein>
    <submittedName>
        <fullName evidence="2">TfoX/Sxy family protein</fullName>
    </submittedName>
</protein>
<dbReference type="RefSeq" id="WP_260573709.1">
    <property type="nucleotide sequence ID" value="NZ_CP104205.1"/>
</dbReference>
<evidence type="ECO:0000313" key="3">
    <source>
        <dbReference type="Proteomes" id="UP001059209"/>
    </source>
</evidence>
<evidence type="ECO:0000259" key="1">
    <source>
        <dbReference type="Pfam" id="PF04993"/>
    </source>
</evidence>
<proteinExistence type="predicted"/>
<dbReference type="EMBL" id="CP104205">
    <property type="protein sequence ID" value="UWX55648.1"/>
    <property type="molecule type" value="Genomic_DNA"/>
</dbReference>
<dbReference type="Gene3D" id="3.30.1460.30">
    <property type="entry name" value="YgaC/TfoX-N like chaperone"/>
    <property type="match status" value="1"/>
</dbReference>
<accession>A0ABY5Y9E2</accession>
<reference evidence="2" key="1">
    <citation type="submission" date="2022-09" db="EMBL/GenBank/DDBJ databases">
        <title>Maribacter litopenaei sp. nov., isolated from the intestinal tract of the Pacific White Shrimp, Litopenaeus vannamei.</title>
        <authorList>
            <person name="Kim S.Y."/>
            <person name="Hwang C.Y."/>
        </authorList>
    </citation>
    <scope>NUCLEOTIDE SEQUENCE</scope>
    <source>
        <strain evidence="2">HL-LV01</strain>
    </source>
</reference>
<evidence type="ECO:0000313" key="2">
    <source>
        <dbReference type="EMBL" id="UWX55648.1"/>
    </source>
</evidence>
<keyword evidence="3" id="KW-1185">Reference proteome</keyword>
<name>A0ABY5Y9E2_9FLAO</name>
<gene>
    <name evidence="2" type="ORF">NYZ99_04115</name>
</gene>